<evidence type="ECO:0000313" key="3">
    <source>
        <dbReference type="Proteomes" id="UP000555103"/>
    </source>
</evidence>
<reference evidence="2 3" key="1">
    <citation type="submission" date="2020-08" db="EMBL/GenBank/DDBJ databases">
        <title>Genomic Encyclopedia of Type Strains, Phase IV (KMG-IV): sequencing the most valuable type-strain genomes for metagenomic binning, comparative biology and taxonomic classification.</title>
        <authorList>
            <person name="Goeker M."/>
        </authorList>
    </citation>
    <scope>NUCLEOTIDE SEQUENCE [LARGE SCALE GENOMIC DNA]</scope>
    <source>
        <strain evidence="2 3">DSM 104969</strain>
    </source>
</reference>
<dbReference type="SUPFAM" id="SSF53448">
    <property type="entry name" value="Nucleotide-diphospho-sugar transferases"/>
    <property type="match status" value="1"/>
</dbReference>
<feature type="domain" description="Glycosyltransferase 2-like" evidence="1">
    <location>
        <begin position="10"/>
        <end position="140"/>
    </location>
</feature>
<dbReference type="InterPro" id="IPR029044">
    <property type="entry name" value="Nucleotide-diphossugar_trans"/>
</dbReference>
<dbReference type="RefSeq" id="WP_246347992.1">
    <property type="nucleotide sequence ID" value="NZ_JACIEP010000003.1"/>
</dbReference>
<name>A0A840CLY8_9BACT</name>
<dbReference type="InterPro" id="IPR001173">
    <property type="entry name" value="Glyco_trans_2-like"/>
</dbReference>
<dbReference type="Gene3D" id="3.90.550.10">
    <property type="entry name" value="Spore Coat Polysaccharide Biosynthesis Protein SpsA, Chain A"/>
    <property type="match status" value="1"/>
</dbReference>
<evidence type="ECO:0000259" key="1">
    <source>
        <dbReference type="Pfam" id="PF00535"/>
    </source>
</evidence>
<proteinExistence type="predicted"/>
<accession>A0A840CLY8</accession>
<protein>
    <submittedName>
        <fullName evidence="2">Glycosyltransferase involved in cell wall biosynthesis</fullName>
    </submittedName>
</protein>
<keyword evidence="2" id="KW-0808">Transferase</keyword>
<dbReference type="GO" id="GO:0016758">
    <property type="term" value="F:hexosyltransferase activity"/>
    <property type="evidence" value="ECO:0007669"/>
    <property type="project" value="UniProtKB-ARBA"/>
</dbReference>
<dbReference type="AlphaFoldDB" id="A0A840CLY8"/>
<sequence>MNEQKNIMVSVSMITYNHEKFIAEAIESVVSQKTTFPFELVIGEDLSTDNTRAICIDMHQKYPDIIRLRLNDPNQGMMLNWINNIESGQGKYIALCDGDDYWTDPYKLQKQVDFMENNPDFALCSHKVHTLMCGVLDENIEMEKDELTTEDLINKDWGLLTASVFFRKDAHKTPGWYYTVKNGDYALQLIVSLSGKIKFLPEYMAVYRQHLGGMSSTLKPLNQTAWMVYLLHEFNKYTSNGYKKAIVERIKRMYKLQIYYAKGYSLRKAAAVLSLYQKLALINPFLIESRRK</sequence>
<dbReference type="PANTHER" id="PTHR22916:SF3">
    <property type="entry name" value="UDP-GLCNAC:BETAGAL BETA-1,3-N-ACETYLGLUCOSAMINYLTRANSFERASE-LIKE PROTEIN 1"/>
    <property type="match status" value="1"/>
</dbReference>
<dbReference type="Pfam" id="PF00535">
    <property type="entry name" value="Glycos_transf_2"/>
    <property type="match status" value="1"/>
</dbReference>
<comment type="caution">
    <text evidence="2">The sequence shown here is derived from an EMBL/GenBank/DDBJ whole genome shotgun (WGS) entry which is preliminary data.</text>
</comment>
<dbReference type="EMBL" id="JACIEP010000003">
    <property type="protein sequence ID" value="MBB4035058.1"/>
    <property type="molecule type" value="Genomic_DNA"/>
</dbReference>
<dbReference type="PANTHER" id="PTHR22916">
    <property type="entry name" value="GLYCOSYLTRANSFERASE"/>
    <property type="match status" value="1"/>
</dbReference>
<gene>
    <name evidence="2" type="ORF">GGR21_000947</name>
</gene>
<dbReference type="Proteomes" id="UP000555103">
    <property type="component" value="Unassembled WGS sequence"/>
</dbReference>
<organism evidence="2 3">
    <name type="scientific">Dysgonomonas hofstadii</name>
    <dbReference type="NCBI Taxonomy" id="637886"/>
    <lineage>
        <taxon>Bacteria</taxon>
        <taxon>Pseudomonadati</taxon>
        <taxon>Bacteroidota</taxon>
        <taxon>Bacteroidia</taxon>
        <taxon>Bacteroidales</taxon>
        <taxon>Dysgonomonadaceae</taxon>
        <taxon>Dysgonomonas</taxon>
    </lineage>
</organism>
<evidence type="ECO:0000313" key="2">
    <source>
        <dbReference type="EMBL" id="MBB4035058.1"/>
    </source>
</evidence>
<keyword evidence="3" id="KW-1185">Reference proteome</keyword>